<keyword evidence="1" id="KW-0472">Membrane</keyword>
<evidence type="ECO:0000256" key="1">
    <source>
        <dbReference type="SAM" id="Phobius"/>
    </source>
</evidence>
<comment type="caution">
    <text evidence="2">The sequence shown here is derived from an EMBL/GenBank/DDBJ whole genome shotgun (WGS) entry which is preliminary data.</text>
</comment>
<dbReference type="EMBL" id="QYRT01000013">
    <property type="protein sequence ID" value="TIH37128.1"/>
    <property type="molecule type" value="Genomic_DNA"/>
</dbReference>
<dbReference type="AlphaFoldDB" id="A0A4T2C4K4"/>
<gene>
    <name evidence="2" type="ORF">D4765_08915</name>
</gene>
<organism evidence="2 3">
    <name type="scientific">Subtercola vilae</name>
    <dbReference type="NCBI Taxonomy" id="2056433"/>
    <lineage>
        <taxon>Bacteria</taxon>
        <taxon>Bacillati</taxon>
        <taxon>Actinomycetota</taxon>
        <taxon>Actinomycetes</taxon>
        <taxon>Micrococcales</taxon>
        <taxon>Microbacteriaceae</taxon>
        <taxon>Subtercola</taxon>
    </lineage>
</organism>
<protein>
    <submittedName>
        <fullName evidence="2">Uncharacterized protein</fullName>
    </submittedName>
</protein>
<evidence type="ECO:0000313" key="2">
    <source>
        <dbReference type="EMBL" id="TIH37128.1"/>
    </source>
</evidence>
<sequence>MSLRGSAVPVTITESLSSDPVLGEEIEGLATGASVGVVDVGEGAGAGAGAVEGSTVWLGVACVLWVLCVAAVLLGGAEGASSAEAAGAPKPAVAARGSAMAMMARASTHRARE</sequence>
<keyword evidence="1" id="KW-0812">Transmembrane</keyword>
<reference evidence="2 3" key="1">
    <citation type="journal article" date="2019" name="Microorganisms">
        <title>Systematic Affiliation and Genome Analysis of Subtercola vilae DB165(T) with Particular Emphasis on Cold Adaptation of an Isolate from a High-Altitude Cold Volcano Lake.</title>
        <authorList>
            <person name="Villalobos A.S."/>
            <person name="Wiese J."/>
            <person name="Imhoff J.F."/>
            <person name="Dorador C."/>
            <person name="Keller A."/>
            <person name="Hentschel U."/>
        </authorList>
    </citation>
    <scope>NUCLEOTIDE SEQUENCE [LARGE SCALE GENOMIC DNA]</scope>
    <source>
        <strain evidence="2 3">DB165</strain>
    </source>
</reference>
<feature type="transmembrane region" description="Helical" evidence="1">
    <location>
        <begin position="56"/>
        <end position="74"/>
    </location>
</feature>
<keyword evidence="3" id="KW-1185">Reference proteome</keyword>
<keyword evidence="1" id="KW-1133">Transmembrane helix</keyword>
<proteinExistence type="predicted"/>
<name>A0A4T2C4K4_9MICO</name>
<accession>A0A4T2C4K4</accession>
<dbReference type="Proteomes" id="UP000306192">
    <property type="component" value="Unassembled WGS sequence"/>
</dbReference>
<evidence type="ECO:0000313" key="3">
    <source>
        <dbReference type="Proteomes" id="UP000306192"/>
    </source>
</evidence>